<name>A0A0G4IAB9_9ALVE</name>
<dbReference type="Pfam" id="PF01946">
    <property type="entry name" value="Thi4"/>
    <property type="match status" value="1"/>
</dbReference>
<protein>
    <recommendedName>
        <fullName evidence="7">Thiazole biosynthetic enzyme</fullName>
    </recommendedName>
</protein>
<dbReference type="SUPFAM" id="SSF51905">
    <property type="entry name" value="FAD/NAD(P)-binding domain"/>
    <property type="match status" value="1"/>
</dbReference>
<dbReference type="Gene3D" id="6.10.250.2840">
    <property type="match status" value="1"/>
</dbReference>
<reference evidence="6" key="1">
    <citation type="submission" date="2014-11" db="EMBL/GenBank/DDBJ databases">
        <authorList>
            <person name="Otto D Thomas"/>
            <person name="Naeem Raeece"/>
        </authorList>
    </citation>
    <scope>NUCLEOTIDE SEQUENCE</scope>
</reference>
<dbReference type="EMBL" id="CDMZ01005749">
    <property type="protein sequence ID" value="CEM54031.1"/>
    <property type="molecule type" value="Genomic_DNA"/>
</dbReference>
<dbReference type="VEuPathDB" id="CryptoDB:Cvel_12449"/>
<dbReference type="InterPro" id="IPR036188">
    <property type="entry name" value="FAD/NAD-bd_sf"/>
</dbReference>
<dbReference type="GO" id="GO:0009228">
    <property type="term" value="P:thiamine biosynthetic process"/>
    <property type="evidence" value="ECO:0007669"/>
    <property type="project" value="UniProtKB-KW"/>
</dbReference>
<evidence type="ECO:0000256" key="4">
    <source>
        <dbReference type="ARBA" id="ARBA00023004"/>
    </source>
</evidence>
<evidence type="ECO:0000256" key="1">
    <source>
        <dbReference type="ARBA" id="ARBA00022679"/>
    </source>
</evidence>
<accession>A0A0G4IAB9</accession>
<keyword evidence="4" id="KW-0408">Iron</keyword>
<sequence>MLSRFASVSTLRSTAAAAAVPGCSAVSRRFKAVAAAAMAERAAPPRHIFVYEKAEEEVSLPQIKKEGYPDLNNFKFAPIKEATVNREMTSRYFEDMMEHAETDVLIIGSGSAGLACAYELTKHPEVKVTIIEQNVSPGGGCWLGGQLFSAMVVRKPAHLMLAELGIPFEEKEDYVVVKHAAMYTSTILSHVLKAPNVKLFNATAVEDLIIRNTVENGEEIQRVGGAVTNWSLVSQNHDTQSCMDPNVIEAKVLVSCTGHDGPMGATSVKRLSSSGVLKGALGMRPLDQNSAEDAVVNHTQEIVPGMIVAGMEIAEARGLPRMGPTFGAMLVSGQKAAALALRSLGKI</sequence>
<dbReference type="PANTHER" id="PTHR43422:SF3">
    <property type="entry name" value="THIAMINE THIAZOLE SYNTHASE"/>
    <property type="match status" value="1"/>
</dbReference>
<keyword evidence="5" id="KW-0520">NAD</keyword>
<dbReference type="Gene3D" id="3.50.50.60">
    <property type="entry name" value="FAD/NAD(P)-binding domain"/>
    <property type="match status" value="1"/>
</dbReference>
<gene>
    <name evidence="6" type="ORF">Cvel_12449</name>
</gene>
<evidence type="ECO:0008006" key="7">
    <source>
        <dbReference type="Google" id="ProtNLM"/>
    </source>
</evidence>
<dbReference type="InterPro" id="IPR002922">
    <property type="entry name" value="Thi4_fam"/>
</dbReference>
<evidence type="ECO:0000313" key="6">
    <source>
        <dbReference type="EMBL" id="CEM54031.1"/>
    </source>
</evidence>
<dbReference type="PRINTS" id="PR00419">
    <property type="entry name" value="ADXRDTASE"/>
</dbReference>
<keyword evidence="3" id="KW-0784">Thiamine biosynthesis</keyword>
<keyword evidence="2" id="KW-0479">Metal-binding</keyword>
<proteinExistence type="predicted"/>
<evidence type="ECO:0000256" key="2">
    <source>
        <dbReference type="ARBA" id="ARBA00022723"/>
    </source>
</evidence>
<dbReference type="PANTHER" id="PTHR43422">
    <property type="entry name" value="THIAMINE THIAZOLE SYNTHASE"/>
    <property type="match status" value="1"/>
</dbReference>
<dbReference type="GO" id="GO:0016740">
    <property type="term" value="F:transferase activity"/>
    <property type="evidence" value="ECO:0007669"/>
    <property type="project" value="UniProtKB-KW"/>
</dbReference>
<organism evidence="6">
    <name type="scientific">Chromera velia CCMP2878</name>
    <dbReference type="NCBI Taxonomy" id="1169474"/>
    <lineage>
        <taxon>Eukaryota</taxon>
        <taxon>Sar</taxon>
        <taxon>Alveolata</taxon>
        <taxon>Colpodellida</taxon>
        <taxon>Chromeraceae</taxon>
        <taxon>Chromera</taxon>
    </lineage>
</organism>
<evidence type="ECO:0000256" key="3">
    <source>
        <dbReference type="ARBA" id="ARBA00022977"/>
    </source>
</evidence>
<evidence type="ECO:0000256" key="5">
    <source>
        <dbReference type="ARBA" id="ARBA00023027"/>
    </source>
</evidence>
<dbReference type="AlphaFoldDB" id="A0A0G4IAB9"/>
<keyword evidence="1" id="KW-0808">Transferase</keyword>
<dbReference type="GO" id="GO:0046872">
    <property type="term" value="F:metal ion binding"/>
    <property type="evidence" value="ECO:0007669"/>
    <property type="project" value="UniProtKB-KW"/>
</dbReference>
<dbReference type="NCBIfam" id="TIGR00292">
    <property type="entry name" value="sulfide-dependent adenosine diphosphate thiazole synthase"/>
    <property type="match status" value="1"/>
</dbReference>